<dbReference type="PANTHER" id="PTHR11712:SF336">
    <property type="entry name" value="3-OXOACYL-[ACYL-CARRIER-PROTEIN] SYNTHASE, MITOCHONDRIAL"/>
    <property type="match status" value="1"/>
</dbReference>
<dbReference type="InterPro" id="IPR020841">
    <property type="entry name" value="PKS_Beta-ketoAc_synthase_dom"/>
</dbReference>
<dbReference type="SMART" id="SM00825">
    <property type="entry name" value="PKS_KS"/>
    <property type="match status" value="1"/>
</dbReference>
<evidence type="ECO:0000256" key="4">
    <source>
        <dbReference type="RuleBase" id="RU003694"/>
    </source>
</evidence>
<keyword evidence="7" id="KW-1185">Reference proteome</keyword>
<dbReference type="FunFam" id="3.40.47.10:FF:000081">
    <property type="entry name" value="3-oxoacyl-[acyl-carrier-protein] synthase 2"/>
    <property type="match status" value="1"/>
</dbReference>
<protein>
    <recommendedName>
        <fullName evidence="2">beta-ketoacyl-[acyl-carrier-protein] synthase I</fullName>
        <ecNumber evidence="2">2.3.1.41</ecNumber>
    </recommendedName>
</protein>
<dbReference type="GO" id="GO:0005739">
    <property type="term" value="C:mitochondrion"/>
    <property type="evidence" value="ECO:0007669"/>
    <property type="project" value="TreeGrafter"/>
</dbReference>
<dbReference type="RefSeq" id="XP_015662792.1">
    <property type="nucleotide sequence ID" value="XM_015799314.1"/>
</dbReference>
<dbReference type="PROSITE" id="PS52004">
    <property type="entry name" value="KS3_2"/>
    <property type="match status" value="1"/>
</dbReference>
<evidence type="ECO:0000256" key="2">
    <source>
        <dbReference type="ARBA" id="ARBA00013191"/>
    </source>
</evidence>
<dbReference type="Gene3D" id="3.40.47.10">
    <property type="match status" value="2"/>
</dbReference>
<dbReference type="CDD" id="cd00834">
    <property type="entry name" value="KAS_I_II"/>
    <property type="match status" value="1"/>
</dbReference>
<dbReference type="EC" id="2.3.1.41" evidence="2"/>
<dbReference type="OMA" id="NDNAREK"/>
<dbReference type="InterPro" id="IPR016039">
    <property type="entry name" value="Thiolase-like"/>
</dbReference>
<dbReference type="PANTHER" id="PTHR11712">
    <property type="entry name" value="POLYKETIDE SYNTHASE-RELATED"/>
    <property type="match status" value="1"/>
</dbReference>
<dbReference type="InterPro" id="IPR014030">
    <property type="entry name" value="Ketoacyl_synth_N"/>
</dbReference>
<reference evidence="6 7" key="1">
    <citation type="submission" date="2015-07" db="EMBL/GenBank/DDBJ databases">
        <title>High-quality genome of monoxenous trypanosomatid Leptomonas pyrrhocoris.</title>
        <authorList>
            <person name="Flegontov P."/>
            <person name="Butenko A."/>
            <person name="Firsov S."/>
            <person name="Vlcek C."/>
            <person name="Logacheva M.D."/>
            <person name="Field M."/>
            <person name="Filatov D."/>
            <person name="Flegontova O."/>
            <person name="Gerasimov E."/>
            <person name="Jackson A.P."/>
            <person name="Kelly S."/>
            <person name="Opperdoes F."/>
            <person name="O'Reilly A."/>
            <person name="Votypka J."/>
            <person name="Yurchenko V."/>
            <person name="Lukes J."/>
        </authorList>
    </citation>
    <scope>NUCLEOTIDE SEQUENCE [LARGE SCALE GENOMIC DNA]</scope>
    <source>
        <strain evidence="6">H10</strain>
    </source>
</reference>
<dbReference type="GO" id="GO:0004315">
    <property type="term" value="F:3-oxoacyl-[acyl-carrier-protein] synthase activity"/>
    <property type="evidence" value="ECO:0007669"/>
    <property type="project" value="UniProtKB-EC"/>
</dbReference>
<evidence type="ECO:0000259" key="5">
    <source>
        <dbReference type="PROSITE" id="PS52004"/>
    </source>
</evidence>
<evidence type="ECO:0000256" key="3">
    <source>
        <dbReference type="ARBA" id="ARBA00022679"/>
    </source>
</evidence>
<feature type="domain" description="Ketosynthase family 3 (KS3)" evidence="5">
    <location>
        <begin position="1"/>
        <end position="472"/>
    </location>
</feature>
<dbReference type="SUPFAM" id="SSF53901">
    <property type="entry name" value="Thiolase-like"/>
    <property type="match status" value="2"/>
</dbReference>
<name>A0A0M9G7U7_LEPPY</name>
<proteinExistence type="inferred from homology"/>
<dbReference type="Pfam" id="PF02801">
    <property type="entry name" value="Ketoacyl-synt_C"/>
    <property type="match status" value="1"/>
</dbReference>
<dbReference type="InterPro" id="IPR014031">
    <property type="entry name" value="Ketoacyl_synth_C"/>
</dbReference>
<evidence type="ECO:0000313" key="6">
    <source>
        <dbReference type="EMBL" id="KPA84353.1"/>
    </source>
</evidence>
<dbReference type="AlphaFoldDB" id="A0A0M9G7U7"/>
<sequence length="473" mass="48985">MVTPLGLTTIDTWRAVCSGQSGIRPLLDAPFFLPSFVQNDRTLKPEEKQRALEKLVQAMPCQVAASIAAPSLLSPASEISSDPFAPSAAESRAFKLCARAVDDALCDAALLTSPITPTAAREKGKAEREVNLSDAARDRVGVNIGMGIPSLADTTDVAVYLTADDIARSTGKVHYNKVHPLFVPKILGNMAAGHTAIRHRLRGPIGSSVAACATGAHCIGEAAAWIRSGRADVMICGATEACITPVSVAGFSRMRALCTAYNTTPASASRPFDTSRSGFVMGEGAGVLILESLEHATARGAPRLYAELRGFGVSCDAYHVAAPHPEGLGARHCVEQALIDGGNVPGAAVQYVNAHATGTIGDEVELAALQCSLRPPEKETVPPLYVSSAKGGLGHLLGAAGGVEAGLTVMALYEQRAPPTANLTSSCLTDAQKAAGVVCVQGNTAQVLEDCEAVISTSFGFGGINTALLFTRV</sequence>
<dbReference type="GO" id="GO:0006633">
    <property type="term" value="P:fatty acid biosynthetic process"/>
    <property type="evidence" value="ECO:0007669"/>
    <property type="project" value="TreeGrafter"/>
</dbReference>
<dbReference type="Pfam" id="PF00109">
    <property type="entry name" value="ketoacyl-synt"/>
    <property type="match status" value="1"/>
</dbReference>
<dbReference type="InterPro" id="IPR000794">
    <property type="entry name" value="Beta-ketoacyl_synthase"/>
</dbReference>
<gene>
    <name evidence="6" type="ORF">ABB37_02350</name>
</gene>
<dbReference type="OrthoDB" id="5334845at2759"/>
<evidence type="ECO:0000313" key="7">
    <source>
        <dbReference type="Proteomes" id="UP000037923"/>
    </source>
</evidence>
<comment type="similarity">
    <text evidence="1 4">Belongs to the thiolase-like superfamily. Beta-ketoacyl-ACP synthases family.</text>
</comment>
<organism evidence="6 7">
    <name type="scientific">Leptomonas pyrrhocoris</name>
    <name type="common">Firebug parasite</name>
    <dbReference type="NCBI Taxonomy" id="157538"/>
    <lineage>
        <taxon>Eukaryota</taxon>
        <taxon>Discoba</taxon>
        <taxon>Euglenozoa</taxon>
        <taxon>Kinetoplastea</taxon>
        <taxon>Metakinetoplastina</taxon>
        <taxon>Trypanosomatida</taxon>
        <taxon>Trypanosomatidae</taxon>
        <taxon>Leishmaniinae</taxon>
        <taxon>Leptomonas</taxon>
    </lineage>
</organism>
<accession>A0A0M9G7U7</accession>
<dbReference type="Proteomes" id="UP000037923">
    <property type="component" value="Unassembled WGS sequence"/>
</dbReference>
<dbReference type="GeneID" id="26902645"/>
<dbReference type="EMBL" id="LGTL01000003">
    <property type="protein sequence ID" value="KPA84353.1"/>
    <property type="molecule type" value="Genomic_DNA"/>
</dbReference>
<keyword evidence="3 4" id="KW-0808">Transferase</keyword>
<comment type="caution">
    <text evidence="6">The sequence shown here is derived from an EMBL/GenBank/DDBJ whole genome shotgun (WGS) entry which is preliminary data.</text>
</comment>
<evidence type="ECO:0000256" key="1">
    <source>
        <dbReference type="ARBA" id="ARBA00008467"/>
    </source>
</evidence>
<dbReference type="VEuPathDB" id="TriTrypDB:LpyrH10_03_5010"/>